<evidence type="ECO:0000313" key="2">
    <source>
        <dbReference type="Proteomes" id="UP000838756"/>
    </source>
</evidence>
<proteinExistence type="predicted"/>
<dbReference type="AlphaFoldDB" id="A0A8S4SLQ2"/>
<reference evidence="1" key="1">
    <citation type="submission" date="2022-03" db="EMBL/GenBank/DDBJ databases">
        <authorList>
            <person name="Lindestad O."/>
        </authorList>
    </citation>
    <scope>NUCLEOTIDE SEQUENCE</scope>
</reference>
<dbReference type="Proteomes" id="UP000838756">
    <property type="component" value="Unassembled WGS sequence"/>
</dbReference>
<protein>
    <submittedName>
        <fullName evidence="1">Jg8314 protein</fullName>
    </submittedName>
</protein>
<comment type="caution">
    <text evidence="1">The sequence shown here is derived from an EMBL/GenBank/DDBJ whole genome shotgun (WGS) entry which is preliminary data.</text>
</comment>
<gene>
    <name evidence="1" type="primary">jg8314</name>
    <name evidence="1" type="ORF">PAEG_LOCUS27776</name>
</gene>
<evidence type="ECO:0000313" key="1">
    <source>
        <dbReference type="EMBL" id="CAH2269569.1"/>
    </source>
</evidence>
<accession>A0A8S4SLQ2</accession>
<dbReference type="OrthoDB" id="407509at2759"/>
<sequence length="67" mass="7708">MDTPSLKELEWRPCSVRRPPKRCTDDIRRAAESRWEPLEASGPGLCIVELPTEDLYPAEDINWLKGL</sequence>
<dbReference type="EMBL" id="CAKXAJ010026538">
    <property type="protein sequence ID" value="CAH2269569.1"/>
    <property type="molecule type" value="Genomic_DNA"/>
</dbReference>
<name>A0A8S4SLQ2_9NEOP</name>
<organism evidence="1 2">
    <name type="scientific">Pararge aegeria aegeria</name>
    <dbReference type="NCBI Taxonomy" id="348720"/>
    <lineage>
        <taxon>Eukaryota</taxon>
        <taxon>Metazoa</taxon>
        <taxon>Ecdysozoa</taxon>
        <taxon>Arthropoda</taxon>
        <taxon>Hexapoda</taxon>
        <taxon>Insecta</taxon>
        <taxon>Pterygota</taxon>
        <taxon>Neoptera</taxon>
        <taxon>Endopterygota</taxon>
        <taxon>Lepidoptera</taxon>
        <taxon>Glossata</taxon>
        <taxon>Ditrysia</taxon>
        <taxon>Papilionoidea</taxon>
        <taxon>Nymphalidae</taxon>
        <taxon>Satyrinae</taxon>
        <taxon>Satyrini</taxon>
        <taxon>Parargina</taxon>
        <taxon>Pararge</taxon>
    </lineage>
</organism>
<keyword evidence="2" id="KW-1185">Reference proteome</keyword>